<dbReference type="Proteomes" id="UP000828236">
    <property type="component" value="Unassembled WGS sequence"/>
</dbReference>
<comment type="caution">
    <text evidence="1">The sequence shown here is derived from an EMBL/GenBank/DDBJ whole genome shotgun (WGS) entry which is preliminary data.</text>
</comment>
<reference evidence="1" key="1">
    <citation type="submission" date="2020-06" db="EMBL/GenBank/DDBJ databases">
        <authorList>
            <person name="Ji K."/>
            <person name="Li J."/>
        </authorList>
    </citation>
    <scope>NUCLEOTIDE SEQUENCE</scope>
    <source>
        <strain evidence="1">JKM2019</strain>
        <tissue evidence="1">Whole body</tissue>
    </source>
</reference>
<proteinExistence type="predicted"/>
<accession>A0A9D4P2K9</accession>
<protein>
    <submittedName>
        <fullName evidence="1">Uncharacterized protein</fullName>
    </submittedName>
</protein>
<dbReference type="EMBL" id="SDOV01000003">
    <property type="protein sequence ID" value="KAH7643006.1"/>
    <property type="molecule type" value="Genomic_DNA"/>
</dbReference>
<organism evidence="1">
    <name type="scientific">Dermatophagoides farinae</name>
    <name type="common">American house dust mite</name>
    <dbReference type="NCBI Taxonomy" id="6954"/>
    <lineage>
        <taxon>Eukaryota</taxon>
        <taxon>Metazoa</taxon>
        <taxon>Ecdysozoa</taxon>
        <taxon>Arthropoda</taxon>
        <taxon>Chelicerata</taxon>
        <taxon>Arachnida</taxon>
        <taxon>Acari</taxon>
        <taxon>Acariformes</taxon>
        <taxon>Sarcoptiformes</taxon>
        <taxon>Astigmata</taxon>
        <taxon>Psoroptidia</taxon>
        <taxon>Analgoidea</taxon>
        <taxon>Pyroglyphidae</taxon>
        <taxon>Dermatophagoidinae</taxon>
        <taxon>Dermatophagoides</taxon>
    </lineage>
</organism>
<gene>
    <name evidence="1" type="ORF">HUG17_9697</name>
</gene>
<evidence type="ECO:0000313" key="1">
    <source>
        <dbReference type="EMBL" id="KAH7643006.1"/>
    </source>
</evidence>
<name>A0A9D4P2K9_DERFA</name>
<sequence>MTSEEKNELKASKLNKTQLSIWDQRLSSIKFPEDVLKAMPQLSQNRRMVERGRYENFKQLAFIISKLSSRMISKMTGIIL</sequence>
<reference evidence="1" key="2">
    <citation type="journal article" date="2021" name="World Allergy Organ. J.">
        <title>Chromosome-level assembly of Dermatophagoides farinae genome and transcriptome reveals two novel allergens Der f 37 and Der f 39.</title>
        <authorList>
            <person name="Chen J."/>
            <person name="Cai Z."/>
            <person name="Fan D."/>
            <person name="Hu J."/>
            <person name="Hou Y."/>
            <person name="He Y."/>
            <person name="Zhang Z."/>
            <person name="Zhao Z."/>
            <person name="Gao P."/>
            <person name="Hu W."/>
            <person name="Sun J."/>
            <person name="Li J."/>
            <person name="Ji K."/>
        </authorList>
    </citation>
    <scope>NUCLEOTIDE SEQUENCE</scope>
    <source>
        <strain evidence="1">JKM2019</strain>
    </source>
</reference>
<dbReference type="AlphaFoldDB" id="A0A9D4P2K9"/>